<evidence type="ECO:0000313" key="2">
    <source>
        <dbReference type="EMBL" id="KAG9451371.1"/>
    </source>
</evidence>
<dbReference type="InterPro" id="IPR011990">
    <property type="entry name" value="TPR-like_helical_dom_sf"/>
</dbReference>
<dbReference type="SMART" id="SM00028">
    <property type="entry name" value="TPR"/>
    <property type="match status" value="3"/>
</dbReference>
<comment type="caution">
    <text evidence="2">The sequence shown here is derived from an EMBL/GenBank/DDBJ whole genome shotgun (WGS) entry which is preliminary data.</text>
</comment>
<proteinExistence type="predicted"/>
<dbReference type="SUPFAM" id="SSF82199">
    <property type="entry name" value="SET domain"/>
    <property type="match status" value="1"/>
</dbReference>
<accession>A0AAV7ESB9</accession>
<dbReference type="InterPro" id="IPR019734">
    <property type="entry name" value="TPR_rpt"/>
</dbReference>
<dbReference type="PROSITE" id="PS50280">
    <property type="entry name" value="SET"/>
    <property type="match status" value="1"/>
</dbReference>
<organism evidence="2 3">
    <name type="scientific">Aristolochia fimbriata</name>
    <name type="common">White veined hardy Dutchman's pipe vine</name>
    <dbReference type="NCBI Taxonomy" id="158543"/>
    <lineage>
        <taxon>Eukaryota</taxon>
        <taxon>Viridiplantae</taxon>
        <taxon>Streptophyta</taxon>
        <taxon>Embryophyta</taxon>
        <taxon>Tracheophyta</taxon>
        <taxon>Spermatophyta</taxon>
        <taxon>Magnoliopsida</taxon>
        <taxon>Magnoliidae</taxon>
        <taxon>Piperales</taxon>
        <taxon>Aristolochiaceae</taxon>
        <taxon>Aristolochia</taxon>
    </lineage>
</organism>
<dbReference type="Gene3D" id="2.170.270.10">
    <property type="entry name" value="SET domain"/>
    <property type="match status" value="1"/>
</dbReference>
<dbReference type="AlphaFoldDB" id="A0AAV7ESB9"/>
<evidence type="ECO:0000259" key="1">
    <source>
        <dbReference type="PROSITE" id="PS50280"/>
    </source>
</evidence>
<dbReference type="PANTHER" id="PTHR47643:SF2">
    <property type="entry name" value="TPR DOMAIN PROTEIN (AFU_ORTHOLOGUE AFUA_5G12710)"/>
    <property type="match status" value="1"/>
</dbReference>
<dbReference type="PANTHER" id="PTHR47643">
    <property type="entry name" value="TPR DOMAIN PROTEIN (AFU_ORTHOLOGUE AFUA_5G12710)"/>
    <property type="match status" value="1"/>
</dbReference>
<gene>
    <name evidence="2" type="ORF">H6P81_011336</name>
</gene>
<keyword evidence="3" id="KW-1185">Reference proteome</keyword>
<dbReference type="EMBL" id="JAINDJ010000004">
    <property type="protein sequence ID" value="KAG9451371.1"/>
    <property type="molecule type" value="Genomic_DNA"/>
</dbReference>
<reference evidence="2 3" key="1">
    <citation type="submission" date="2021-07" db="EMBL/GenBank/DDBJ databases">
        <title>The Aristolochia fimbriata genome: insights into angiosperm evolution, floral development and chemical biosynthesis.</title>
        <authorList>
            <person name="Jiao Y."/>
        </authorList>
    </citation>
    <scope>NUCLEOTIDE SEQUENCE [LARGE SCALE GENOMIC DNA]</scope>
    <source>
        <strain evidence="2">IBCAS-2021</strain>
        <tissue evidence="2">Leaf</tissue>
    </source>
</reference>
<dbReference type="SUPFAM" id="SSF48452">
    <property type="entry name" value="TPR-like"/>
    <property type="match status" value="1"/>
</dbReference>
<protein>
    <recommendedName>
        <fullName evidence="1">SET domain-containing protein</fullName>
    </recommendedName>
</protein>
<dbReference type="CDD" id="cd20071">
    <property type="entry name" value="SET_SMYD"/>
    <property type="match status" value="1"/>
</dbReference>
<dbReference type="InterPro" id="IPR053209">
    <property type="entry name" value="Gramillin-biosynth_MTr"/>
</dbReference>
<name>A0AAV7ESB9_ARIFI</name>
<dbReference type="Gene3D" id="1.25.40.10">
    <property type="entry name" value="Tetratricopeptide repeat domain"/>
    <property type="match status" value="1"/>
</dbReference>
<dbReference type="Pfam" id="PF00856">
    <property type="entry name" value="SET"/>
    <property type="match status" value="1"/>
</dbReference>
<feature type="domain" description="SET" evidence="1">
    <location>
        <begin position="178"/>
        <end position="366"/>
    </location>
</feature>
<evidence type="ECO:0000313" key="3">
    <source>
        <dbReference type="Proteomes" id="UP000825729"/>
    </source>
</evidence>
<dbReference type="SMART" id="SM00317">
    <property type="entry name" value="SET"/>
    <property type="match status" value="1"/>
</dbReference>
<dbReference type="InterPro" id="IPR001214">
    <property type="entry name" value="SET_dom"/>
</dbReference>
<dbReference type="Proteomes" id="UP000825729">
    <property type="component" value="Unassembled WGS sequence"/>
</dbReference>
<sequence>MEETVEELQALRHRASELLLMEEWKASINLYDQFISMCRSRVSTATTHPDPDSDEVAKTKRSLCLAFCNRAEAQFRLGEYSHALDDCERGLELESAHFKTLLCKGKILLHLHRYSRALDCFNHALELHRCTGNSGPLSEFMDRSRKLEVQSRTGNFDLTEWVLSGFQGKTPELAEYIGPVQIKESENGGRGLFATKNVEAGTLLLVTEALGVGRAILPETGDDSIGSAHLAMWKDFVEKILDASAKCKRTLGLIYALSTGEDDRDLEVPEMNLFRPDAEDLFFRDEKPHTGRILKILDVNSLIEHSVSANVLGKNSEYRGVGLWVLPSFINHACNPNARRLHVGDHVLVHTSRDVKAGEEISFAYFDVLLPLKKRRGTAETQWGFCCNCRRCRFEEGIFRNEEMNEIGERFESGSDMGEVTVRLEELMKKRMMKGTEKGYLRASFWAAFSGVIASERLMRRVGRRIPGVEAVVENVAEATGADDRLLKLFMDGGSKKNNGRIETEGALSKLAKGVFGKVMKKQAMRTLCLNV</sequence>
<dbReference type="InterPro" id="IPR046341">
    <property type="entry name" value="SET_dom_sf"/>
</dbReference>